<dbReference type="InterPro" id="IPR022419">
    <property type="entry name" value="Porphobilin_deaminase_cofac_BS"/>
</dbReference>
<comment type="miscellaneous">
    <text evidence="8">The porphobilinogen subunits are added to the dipyrromethane group.</text>
</comment>
<reference evidence="11" key="1">
    <citation type="journal article" date="2020" name="mSystems">
        <title>Genome- and Community-Level Interaction Insights into Carbon Utilization and Element Cycling Functions of Hydrothermarchaeota in Hydrothermal Sediment.</title>
        <authorList>
            <person name="Zhou Z."/>
            <person name="Liu Y."/>
            <person name="Xu W."/>
            <person name="Pan J."/>
            <person name="Luo Z.H."/>
            <person name="Li M."/>
        </authorList>
    </citation>
    <scope>NUCLEOTIDE SEQUENCE [LARGE SCALE GENOMIC DNA]</scope>
    <source>
        <strain evidence="11">SpSt-192</strain>
    </source>
</reference>
<comment type="function">
    <text evidence="1 8">Tetrapolymerization of the monopyrrole PBG into the hydroxymethylbilane pre-uroporphyrinogen in several discrete steps.</text>
</comment>
<keyword evidence="6 8" id="KW-0627">Porphyrin biosynthesis</keyword>
<dbReference type="InterPro" id="IPR036803">
    <property type="entry name" value="Porphobilinogen_deaminase_C_sf"/>
</dbReference>
<comment type="catalytic activity">
    <reaction evidence="7 8">
        <text>4 porphobilinogen + H2O = hydroxymethylbilane + 4 NH4(+)</text>
        <dbReference type="Rhea" id="RHEA:13185"/>
        <dbReference type="ChEBI" id="CHEBI:15377"/>
        <dbReference type="ChEBI" id="CHEBI:28938"/>
        <dbReference type="ChEBI" id="CHEBI:57845"/>
        <dbReference type="ChEBI" id="CHEBI:58126"/>
        <dbReference type="EC" id="2.5.1.61"/>
    </reaction>
</comment>
<dbReference type="InterPro" id="IPR022418">
    <property type="entry name" value="Porphobilinogen_deaminase_C"/>
</dbReference>
<dbReference type="HAMAP" id="MF_00260">
    <property type="entry name" value="Porphobil_deam"/>
    <property type="match status" value="1"/>
</dbReference>
<comment type="caution">
    <text evidence="11">The sequence shown here is derived from an EMBL/GenBank/DDBJ whole genome shotgun (WGS) entry which is preliminary data.</text>
</comment>
<comment type="similarity">
    <text evidence="3 8">Belongs to the HMBS family.</text>
</comment>
<dbReference type="SUPFAM" id="SSF54782">
    <property type="entry name" value="Porphobilinogen deaminase (hydroxymethylbilane synthase), C-terminal domain"/>
    <property type="match status" value="1"/>
</dbReference>
<dbReference type="PIRSF" id="PIRSF001438">
    <property type="entry name" value="4pyrrol_synth_OHMeBilane_synth"/>
    <property type="match status" value="1"/>
</dbReference>
<dbReference type="InterPro" id="IPR000860">
    <property type="entry name" value="HemC"/>
</dbReference>
<dbReference type="PROSITE" id="PS00533">
    <property type="entry name" value="PORPHOBILINOGEN_DEAM"/>
    <property type="match status" value="1"/>
</dbReference>
<evidence type="ECO:0000313" key="11">
    <source>
        <dbReference type="EMBL" id="HEX70169.1"/>
    </source>
</evidence>
<dbReference type="InterPro" id="IPR022417">
    <property type="entry name" value="Porphobilin_deaminase_N"/>
</dbReference>
<dbReference type="EC" id="2.5.1.61" evidence="8"/>
<organism evidence="11">
    <name type="scientific">Thermorudis sp</name>
    <dbReference type="NCBI Taxonomy" id="1969470"/>
    <lineage>
        <taxon>Bacteria</taxon>
        <taxon>Pseudomonadati</taxon>
        <taxon>Thermomicrobiota</taxon>
        <taxon>Thermomicrobia</taxon>
        <taxon>Thermomicrobia incertae sedis</taxon>
        <taxon>Thermorudis</taxon>
    </lineage>
</organism>
<evidence type="ECO:0000256" key="2">
    <source>
        <dbReference type="ARBA" id="ARBA00004735"/>
    </source>
</evidence>
<dbReference type="PANTHER" id="PTHR11557">
    <property type="entry name" value="PORPHOBILINOGEN DEAMINASE"/>
    <property type="match status" value="1"/>
</dbReference>
<evidence type="ECO:0000256" key="4">
    <source>
        <dbReference type="ARBA" id="ARBA00011245"/>
    </source>
</evidence>
<dbReference type="FunFam" id="3.40.190.10:FF:000005">
    <property type="entry name" value="Porphobilinogen deaminase"/>
    <property type="match status" value="1"/>
</dbReference>
<comment type="cofactor">
    <cofactor evidence="8">
        <name>dipyrromethane</name>
        <dbReference type="ChEBI" id="CHEBI:60342"/>
    </cofactor>
    <text evidence="8">Binds 1 dipyrromethane group covalently.</text>
</comment>
<protein>
    <recommendedName>
        <fullName evidence="8">Porphobilinogen deaminase</fullName>
        <shortName evidence="8">PBG</shortName>
        <ecNumber evidence="8">2.5.1.61</ecNumber>
    </recommendedName>
    <alternativeName>
        <fullName evidence="8">Hydroxymethylbilane synthase</fullName>
        <shortName evidence="8">HMBS</shortName>
    </alternativeName>
    <alternativeName>
        <fullName evidence="8">Pre-uroporphyrinogen synthase</fullName>
    </alternativeName>
</protein>
<dbReference type="Gene3D" id="3.30.160.40">
    <property type="entry name" value="Porphobilinogen deaminase, C-terminal domain"/>
    <property type="match status" value="1"/>
</dbReference>
<name>A0A7C2W7N4_9BACT</name>
<comment type="subunit">
    <text evidence="4 8">Monomer.</text>
</comment>
<comment type="pathway">
    <text evidence="2">Porphyrin-containing compound metabolism; protoporphyrin-IX biosynthesis; coproporphyrinogen-III from 5-aminolevulinate: step 2/4.</text>
</comment>
<proteinExistence type="inferred from homology"/>
<feature type="modified residue" description="S-(dipyrrolylmethanemethyl)cysteine" evidence="8">
    <location>
        <position position="244"/>
    </location>
</feature>
<dbReference type="EMBL" id="DSID01000224">
    <property type="protein sequence ID" value="HEX70169.1"/>
    <property type="molecule type" value="Genomic_DNA"/>
</dbReference>
<evidence type="ECO:0000256" key="3">
    <source>
        <dbReference type="ARBA" id="ARBA00005638"/>
    </source>
</evidence>
<sequence>MIGPRRSVRVGTRGSQLARAQTELALARLRQAWPEASTEVIVITPAGDRDKTTPLTVLGGRGVFSKELHEALLDDRVDLAVHSVKDLPSELPEGVVLAAIVIRSDPRDALVSRDGSRLAELPPGARVGTSSRRRQALLRAVRPDLTPLDIRGNVDTRLRKLDQGDFDAVVLAATGLHRLGWADRVTEYLSPDTFVPAPGQGALGVTCRADDEELCELLGQVHDPIAGLAVEVERAFLRAIGGGCQTPIGAYATVDGGQVTLRALLGDGSLRRLERRQVTVPDEQALAAARALAAELKAALGIEEVVRP</sequence>
<dbReference type="PANTHER" id="PTHR11557:SF0">
    <property type="entry name" value="PORPHOBILINOGEN DEAMINASE"/>
    <property type="match status" value="1"/>
</dbReference>
<keyword evidence="5 8" id="KW-0808">Transferase</keyword>
<evidence type="ECO:0000259" key="10">
    <source>
        <dbReference type="Pfam" id="PF03900"/>
    </source>
</evidence>
<dbReference type="GO" id="GO:0005737">
    <property type="term" value="C:cytoplasm"/>
    <property type="evidence" value="ECO:0007669"/>
    <property type="project" value="UniProtKB-UniRule"/>
</dbReference>
<evidence type="ECO:0000256" key="6">
    <source>
        <dbReference type="ARBA" id="ARBA00023244"/>
    </source>
</evidence>
<accession>A0A7C2W7N4</accession>
<dbReference type="Gene3D" id="3.40.190.10">
    <property type="entry name" value="Periplasmic binding protein-like II"/>
    <property type="match status" value="2"/>
</dbReference>
<dbReference type="NCBIfam" id="TIGR00212">
    <property type="entry name" value="hemC"/>
    <property type="match status" value="1"/>
</dbReference>
<evidence type="ECO:0000256" key="7">
    <source>
        <dbReference type="ARBA" id="ARBA00048169"/>
    </source>
</evidence>
<dbReference type="Pfam" id="PF03900">
    <property type="entry name" value="Porphobil_deamC"/>
    <property type="match status" value="1"/>
</dbReference>
<dbReference type="SUPFAM" id="SSF53850">
    <property type="entry name" value="Periplasmic binding protein-like II"/>
    <property type="match status" value="1"/>
</dbReference>
<dbReference type="Pfam" id="PF01379">
    <property type="entry name" value="Porphobil_deam"/>
    <property type="match status" value="1"/>
</dbReference>
<evidence type="ECO:0000259" key="9">
    <source>
        <dbReference type="Pfam" id="PF01379"/>
    </source>
</evidence>
<evidence type="ECO:0000256" key="8">
    <source>
        <dbReference type="HAMAP-Rule" id="MF_00260"/>
    </source>
</evidence>
<dbReference type="GO" id="GO:0004418">
    <property type="term" value="F:hydroxymethylbilane synthase activity"/>
    <property type="evidence" value="ECO:0007669"/>
    <property type="project" value="UniProtKB-UniRule"/>
</dbReference>
<dbReference type="AlphaFoldDB" id="A0A7C2W7N4"/>
<dbReference type="GO" id="GO:0006782">
    <property type="term" value="P:protoporphyrinogen IX biosynthetic process"/>
    <property type="evidence" value="ECO:0007669"/>
    <property type="project" value="UniProtKB-UniRule"/>
</dbReference>
<gene>
    <name evidence="8 11" type="primary">hemC</name>
    <name evidence="11" type="ORF">ENP13_02865</name>
</gene>
<dbReference type="PRINTS" id="PR00151">
    <property type="entry name" value="PORPHBDMNASE"/>
</dbReference>
<feature type="domain" description="Porphobilinogen deaminase C-terminal" evidence="10">
    <location>
        <begin position="228"/>
        <end position="297"/>
    </location>
</feature>
<evidence type="ECO:0000256" key="1">
    <source>
        <dbReference type="ARBA" id="ARBA00002869"/>
    </source>
</evidence>
<feature type="domain" description="Porphobilinogen deaminase N-terminal" evidence="9">
    <location>
        <begin position="8"/>
        <end position="214"/>
    </location>
</feature>
<evidence type="ECO:0000256" key="5">
    <source>
        <dbReference type="ARBA" id="ARBA00022679"/>
    </source>
</evidence>